<protein>
    <submittedName>
        <fullName evidence="1">Uncharacterized protein</fullName>
    </submittedName>
</protein>
<dbReference type="RefSeq" id="YP_007392512.1">
    <property type="nucleotide sequence ID" value="NC_020201.1"/>
</dbReference>
<gene>
    <name evidence="1" type="ORF">phiTE_050</name>
</gene>
<reference evidence="1 2" key="2">
    <citation type="journal article" date="2012" name="PLoS Genet.">
        <title>Viral evasion of a bacterial suicide system by RNA-based molecular mimicry enables infectious altruism.</title>
        <authorList>
            <person name="Blower T.R."/>
            <person name="Evans T.J."/>
            <person name="Przybilski R."/>
            <person name="Fineran P.C."/>
            <person name="Salmond G.P."/>
        </authorList>
    </citation>
    <scope>NUCLEOTIDE SEQUENCE [LARGE SCALE GENOMIC DNA]</scope>
</reference>
<dbReference type="Proteomes" id="UP000010999">
    <property type="component" value="Segment"/>
</dbReference>
<name>K9L4V2_9CAUD</name>
<evidence type="ECO:0000313" key="1">
    <source>
        <dbReference type="EMBL" id="AEZ66216.1"/>
    </source>
</evidence>
<keyword evidence="2" id="KW-1185">Reference proteome</keyword>
<proteinExistence type="predicted"/>
<reference evidence="2" key="1">
    <citation type="submission" date="2011-11" db="EMBL/GenBank/DDBJ databases">
        <title>Escape from toxin-antitoxin mediated abortive infection can occur by recombination within a generalized transducing phage of Pectobacterium atrosepticum.</title>
        <authorList>
            <person name="Blower T.R."/>
            <person name="Evans T.J."/>
            <person name="Przybilski R."/>
            <person name="Fineran P.C."/>
            <person name="Salmond G.P.C."/>
        </authorList>
    </citation>
    <scope>NUCLEOTIDE SEQUENCE [LARGE SCALE GENOMIC DNA]</scope>
</reference>
<dbReference type="EMBL" id="JQ015307">
    <property type="protein sequence ID" value="AEZ66216.1"/>
    <property type="molecule type" value="Genomic_DNA"/>
</dbReference>
<sequence length="57" mass="6124">MGEIVETGPDLLEKFFGRELYGHDRQSISLYGMPKYCCGTPCGLMGVQVPGTPGISS</sequence>
<organism evidence="1 2">
    <name type="scientific">Pectobacterium phage phiTE</name>
    <dbReference type="NCBI Taxonomy" id="1116482"/>
    <lineage>
        <taxon>Viruses</taxon>
        <taxon>Duplodnaviria</taxon>
        <taxon>Heunggongvirae</taxon>
        <taxon>Uroviricota</taxon>
        <taxon>Caudoviricetes</taxon>
        <taxon>Vequintavirinae</taxon>
        <taxon>Certrevirus</taxon>
        <taxon>Certrevirus phiTE</taxon>
    </lineage>
</organism>
<accession>K9L4V2</accession>
<dbReference type="KEGG" id="vg:14515245"/>
<evidence type="ECO:0000313" key="2">
    <source>
        <dbReference type="Proteomes" id="UP000010999"/>
    </source>
</evidence>
<dbReference type="GeneID" id="14515245"/>